<accession>A0ABY8QYU0</accession>
<feature type="region of interest" description="Disordered" evidence="5">
    <location>
        <begin position="1"/>
        <end position="26"/>
    </location>
</feature>
<organism evidence="7 8">
    <name type="scientific">Saxibacter everestensis</name>
    <dbReference type="NCBI Taxonomy" id="2909229"/>
    <lineage>
        <taxon>Bacteria</taxon>
        <taxon>Bacillati</taxon>
        <taxon>Actinomycetota</taxon>
        <taxon>Actinomycetes</taxon>
        <taxon>Micrococcales</taxon>
        <taxon>Brevibacteriaceae</taxon>
        <taxon>Saxibacter</taxon>
    </lineage>
</organism>
<dbReference type="Pfam" id="PF13377">
    <property type="entry name" value="Peripla_BP_3"/>
    <property type="match status" value="1"/>
</dbReference>
<dbReference type="CDD" id="cd01392">
    <property type="entry name" value="HTH_LacI"/>
    <property type="match status" value="1"/>
</dbReference>
<dbReference type="InterPro" id="IPR028082">
    <property type="entry name" value="Peripla_BP_I"/>
</dbReference>
<dbReference type="Gene3D" id="3.40.50.2300">
    <property type="match status" value="2"/>
</dbReference>
<name>A0ABY8QYU0_9MICO</name>
<gene>
    <name evidence="7" type="ORF">LWF01_06200</name>
</gene>
<evidence type="ECO:0000313" key="7">
    <source>
        <dbReference type="EMBL" id="WGW13355.1"/>
    </source>
</evidence>
<dbReference type="SUPFAM" id="SSF47413">
    <property type="entry name" value="lambda repressor-like DNA-binding domains"/>
    <property type="match status" value="1"/>
</dbReference>
<feature type="compositionally biased region" description="Polar residues" evidence="5">
    <location>
        <begin position="14"/>
        <end position="26"/>
    </location>
</feature>
<dbReference type="PANTHER" id="PTHR30146:SF148">
    <property type="entry name" value="HTH-TYPE TRANSCRIPTIONAL REPRESSOR PURR-RELATED"/>
    <property type="match status" value="1"/>
</dbReference>
<dbReference type="PANTHER" id="PTHR30146">
    <property type="entry name" value="LACI-RELATED TRANSCRIPTIONAL REPRESSOR"/>
    <property type="match status" value="1"/>
</dbReference>
<evidence type="ECO:0000313" key="8">
    <source>
        <dbReference type="Proteomes" id="UP001209083"/>
    </source>
</evidence>
<sequence length="351" mass="37680">MGEQNGGSAAKPSRPSTLRQIAQTSGVHVSTVSRVLRQQEPPDGWSESARRIREVAEDLGYQPNLWAASLRTRRTTTIGVVMSRLTDGVIATTYQGIESAAGDAGYSVLLSSPDDELEAQRRSIELLLSRQVDGLILSSMHEPADEFLATLSLGDVPVLLINRHADSAQVSVTSDDHHGGYLAARHLLELGHTKFGVIAGPEHASTARDRVAGFLAGLRESGVSLRDDFLVRSDFEVAGGVCAAKKLLDRADRPTAIFSVNDTAAIGVLGVARDLRLSVPEDLSLIGYNDIPVVSQLPVPLTTLRSPARNIGVTGVKLLLELIRGRDVDSVRLPVELIRRASTGAPANRRR</sequence>
<protein>
    <submittedName>
        <fullName evidence="7">LacI family DNA-binding transcriptional regulator</fullName>
    </submittedName>
</protein>
<dbReference type="Gene3D" id="1.10.260.40">
    <property type="entry name" value="lambda repressor-like DNA-binding domains"/>
    <property type="match status" value="1"/>
</dbReference>
<keyword evidence="2" id="KW-0805">Transcription regulation</keyword>
<dbReference type="InterPro" id="IPR010982">
    <property type="entry name" value="Lambda_DNA-bd_dom_sf"/>
</dbReference>
<dbReference type="SMART" id="SM00354">
    <property type="entry name" value="HTH_LACI"/>
    <property type="match status" value="1"/>
</dbReference>
<keyword evidence="4" id="KW-0804">Transcription</keyword>
<proteinExistence type="predicted"/>
<dbReference type="CDD" id="cd06285">
    <property type="entry name" value="PBP1_LacI-like"/>
    <property type="match status" value="1"/>
</dbReference>
<keyword evidence="1" id="KW-0678">Repressor</keyword>
<dbReference type="InterPro" id="IPR046335">
    <property type="entry name" value="LacI/GalR-like_sensor"/>
</dbReference>
<evidence type="ECO:0000256" key="1">
    <source>
        <dbReference type="ARBA" id="ARBA00022491"/>
    </source>
</evidence>
<keyword evidence="8" id="KW-1185">Reference proteome</keyword>
<dbReference type="GO" id="GO:0003677">
    <property type="term" value="F:DNA binding"/>
    <property type="evidence" value="ECO:0007669"/>
    <property type="project" value="UniProtKB-KW"/>
</dbReference>
<reference evidence="7 8" key="1">
    <citation type="submission" date="2023-05" db="EMBL/GenBank/DDBJ databases">
        <title>Lithophilousrod everest ZFBP1038 complete genpme.</title>
        <authorList>
            <person name="Tian M."/>
        </authorList>
    </citation>
    <scope>NUCLEOTIDE SEQUENCE [LARGE SCALE GENOMIC DNA]</scope>
    <source>
        <strain evidence="7 8">ZFBP1038</strain>
    </source>
</reference>
<keyword evidence="3 7" id="KW-0238">DNA-binding</keyword>
<evidence type="ECO:0000259" key="6">
    <source>
        <dbReference type="PROSITE" id="PS50932"/>
    </source>
</evidence>
<evidence type="ECO:0000256" key="4">
    <source>
        <dbReference type="ARBA" id="ARBA00023163"/>
    </source>
</evidence>
<dbReference type="SUPFAM" id="SSF53822">
    <property type="entry name" value="Periplasmic binding protein-like I"/>
    <property type="match status" value="1"/>
</dbReference>
<evidence type="ECO:0000256" key="5">
    <source>
        <dbReference type="SAM" id="MobiDB-lite"/>
    </source>
</evidence>
<dbReference type="InterPro" id="IPR000843">
    <property type="entry name" value="HTH_LacI"/>
</dbReference>
<dbReference type="Proteomes" id="UP001209083">
    <property type="component" value="Chromosome"/>
</dbReference>
<feature type="domain" description="HTH lacI-type" evidence="6">
    <location>
        <begin position="16"/>
        <end position="72"/>
    </location>
</feature>
<dbReference type="EMBL" id="CP090958">
    <property type="protein sequence ID" value="WGW13355.1"/>
    <property type="molecule type" value="Genomic_DNA"/>
</dbReference>
<dbReference type="RefSeq" id="WP_349640174.1">
    <property type="nucleotide sequence ID" value="NZ_CP090958.1"/>
</dbReference>
<evidence type="ECO:0000256" key="3">
    <source>
        <dbReference type="ARBA" id="ARBA00023125"/>
    </source>
</evidence>
<dbReference type="Pfam" id="PF00356">
    <property type="entry name" value="LacI"/>
    <property type="match status" value="1"/>
</dbReference>
<dbReference type="PROSITE" id="PS50932">
    <property type="entry name" value="HTH_LACI_2"/>
    <property type="match status" value="1"/>
</dbReference>
<evidence type="ECO:0000256" key="2">
    <source>
        <dbReference type="ARBA" id="ARBA00023015"/>
    </source>
</evidence>